<evidence type="ECO:0000256" key="1">
    <source>
        <dbReference type="ARBA" id="ARBA00004141"/>
    </source>
</evidence>
<dbReference type="PANTHER" id="PTHR30576:SF10">
    <property type="entry name" value="SLL5057 PROTEIN"/>
    <property type="match status" value="1"/>
</dbReference>
<keyword evidence="3 9" id="KW-0808">Transferase</keyword>
<accession>N2ADM9</accession>
<feature type="transmembrane region" description="Helical" evidence="7">
    <location>
        <begin position="45"/>
        <end position="63"/>
    </location>
</feature>
<dbReference type="GO" id="GO:0016780">
    <property type="term" value="F:phosphotransferase activity, for other substituted phosphate groups"/>
    <property type="evidence" value="ECO:0007669"/>
    <property type="project" value="TreeGrafter"/>
</dbReference>
<evidence type="ECO:0000313" key="10">
    <source>
        <dbReference type="Proteomes" id="UP000012589"/>
    </source>
</evidence>
<feature type="transmembrane region" description="Helical" evidence="7">
    <location>
        <begin position="280"/>
        <end position="301"/>
    </location>
</feature>
<name>N2ADM9_9FIRM</name>
<sequence>MYRKDNVGWAKHLDFTILDILLLQLAFITGYIMRHGWMNPYASEPYLRLAVILVLLNLCVVFFKESYSDIIKRDAFTELEEVAATCTIIFVGMLVYLYAAKMSAVYSRESLFTFWIMSIIYEYVIHCIYKQLLRNYIKKKRSKAVMIILTVDRYAEECVRDFEHDRYRDFEVCGIVVVDRPRKGETVRGVPIVANADDFYEYVRTHVVDEVFINGNTRDSSEALANQLIEYGITVHFNLIPQTALMPNKVLEKCGNYMVLTTSMHIASPPEMFLKRVMDIAGSLVGLAVAAIAYVIFAPIIKIQSPGPVLFSQERVGKNGRVFRIYKFRSMYMDAEARKEELMDCNEMDGLMFKMTDDPRIFPIGHFIRKYSIDELPQFWNVLKGEMSLVGTRPPTIDEVEHYQLHHRGRLGIKPGLTGMWQVSGRNDITDFEEVVALDTRYISEWSLSLDIKILFRTIQVVLSGDGSK</sequence>
<evidence type="ECO:0000259" key="8">
    <source>
        <dbReference type="Pfam" id="PF02397"/>
    </source>
</evidence>
<dbReference type="STRING" id="1235802.C823_02614"/>
<evidence type="ECO:0000256" key="5">
    <source>
        <dbReference type="ARBA" id="ARBA00022989"/>
    </source>
</evidence>
<feature type="domain" description="Bacterial sugar transferase" evidence="8">
    <location>
        <begin position="275"/>
        <end position="463"/>
    </location>
</feature>
<dbReference type="AlphaFoldDB" id="N2ADM9"/>
<protein>
    <submittedName>
        <fullName evidence="9">Exopolysaccharide biosynthesis polyprenyl glycosylphosphotransferase</fullName>
    </submittedName>
</protein>
<dbReference type="PANTHER" id="PTHR30576">
    <property type="entry name" value="COLANIC BIOSYNTHESIS UDP-GLUCOSE LIPID CARRIER TRANSFERASE"/>
    <property type="match status" value="1"/>
</dbReference>
<dbReference type="Pfam" id="PF13727">
    <property type="entry name" value="CoA_binding_3"/>
    <property type="match status" value="1"/>
</dbReference>
<evidence type="ECO:0000313" key="9">
    <source>
        <dbReference type="EMBL" id="EMZ26121.1"/>
    </source>
</evidence>
<reference evidence="9 10" key="1">
    <citation type="journal article" date="2014" name="Genome Announc.">
        <title>Draft genome sequences of the altered schaedler flora, a defined bacterial community from gnotobiotic mice.</title>
        <authorList>
            <person name="Wannemuehler M.J."/>
            <person name="Overstreet A.M."/>
            <person name="Ward D.V."/>
            <person name="Phillips G.J."/>
        </authorList>
    </citation>
    <scope>NUCLEOTIDE SEQUENCE [LARGE SCALE GENOMIC DNA]</scope>
    <source>
        <strain evidence="9 10">ASF492</strain>
    </source>
</reference>
<evidence type="ECO:0000256" key="4">
    <source>
        <dbReference type="ARBA" id="ARBA00022692"/>
    </source>
</evidence>
<evidence type="ECO:0000256" key="7">
    <source>
        <dbReference type="SAM" id="Phobius"/>
    </source>
</evidence>
<dbReference type="eggNOG" id="COG2148">
    <property type="taxonomic scope" value="Bacteria"/>
</dbReference>
<comment type="similarity">
    <text evidence="2">Belongs to the bacterial sugar transferase family.</text>
</comment>
<dbReference type="OrthoDB" id="9808602at2"/>
<comment type="caution">
    <text evidence="9">The sequence shown here is derived from an EMBL/GenBank/DDBJ whole genome shotgun (WGS) entry which is preliminary data.</text>
</comment>
<organism evidence="9 10">
    <name type="scientific">Eubacterium plexicaudatum ASF492</name>
    <dbReference type="NCBI Taxonomy" id="1235802"/>
    <lineage>
        <taxon>Bacteria</taxon>
        <taxon>Bacillati</taxon>
        <taxon>Bacillota</taxon>
        <taxon>Clostridia</taxon>
        <taxon>Eubacteriales</taxon>
        <taxon>Eubacteriaceae</taxon>
        <taxon>Eubacterium</taxon>
    </lineage>
</organism>
<dbReference type="Proteomes" id="UP000012589">
    <property type="component" value="Unassembled WGS sequence"/>
</dbReference>
<evidence type="ECO:0000256" key="3">
    <source>
        <dbReference type="ARBA" id="ARBA00022679"/>
    </source>
</evidence>
<dbReference type="Pfam" id="PF02397">
    <property type="entry name" value="Bac_transf"/>
    <property type="match status" value="1"/>
</dbReference>
<keyword evidence="6 7" id="KW-0472">Membrane</keyword>
<evidence type="ECO:0000256" key="2">
    <source>
        <dbReference type="ARBA" id="ARBA00006464"/>
    </source>
</evidence>
<feature type="transmembrane region" description="Helical" evidence="7">
    <location>
        <begin position="112"/>
        <end position="133"/>
    </location>
</feature>
<feature type="transmembrane region" description="Helical" evidence="7">
    <location>
        <begin position="83"/>
        <end position="100"/>
    </location>
</feature>
<dbReference type="NCBIfam" id="TIGR03025">
    <property type="entry name" value="EPS_sugtrans"/>
    <property type="match status" value="1"/>
</dbReference>
<dbReference type="HOGENOM" id="CLU_024920_3_4_9"/>
<dbReference type="GO" id="GO:0016020">
    <property type="term" value="C:membrane"/>
    <property type="evidence" value="ECO:0007669"/>
    <property type="project" value="UniProtKB-SubCell"/>
</dbReference>
<gene>
    <name evidence="9" type="ORF">C823_02614</name>
</gene>
<feature type="transmembrane region" description="Helical" evidence="7">
    <location>
        <begin position="12"/>
        <end position="33"/>
    </location>
</feature>
<dbReference type="PATRIC" id="fig|1235802.3.peg.2764"/>
<dbReference type="EMBL" id="AQFT01000085">
    <property type="protein sequence ID" value="EMZ26121.1"/>
    <property type="molecule type" value="Genomic_DNA"/>
</dbReference>
<comment type="subcellular location">
    <subcellularLocation>
        <location evidence="1">Membrane</location>
        <topology evidence="1">Multi-pass membrane protein</topology>
    </subcellularLocation>
</comment>
<evidence type="ECO:0000256" key="6">
    <source>
        <dbReference type="ARBA" id="ARBA00023136"/>
    </source>
</evidence>
<dbReference type="Gene3D" id="3.40.50.720">
    <property type="entry name" value="NAD(P)-binding Rossmann-like Domain"/>
    <property type="match status" value="1"/>
</dbReference>
<keyword evidence="10" id="KW-1185">Reference proteome</keyword>
<dbReference type="InterPro" id="IPR017475">
    <property type="entry name" value="EPS_sugar_tfrase"/>
</dbReference>
<proteinExistence type="inferred from homology"/>
<keyword evidence="5 7" id="KW-1133">Transmembrane helix</keyword>
<keyword evidence="4 7" id="KW-0812">Transmembrane</keyword>
<dbReference type="InterPro" id="IPR003362">
    <property type="entry name" value="Bact_transf"/>
</dbReference>